<keyword evidence="1" id="KW-1133">Transmembrane helix</keyword>
<feature type="transmembrane region" description="Helical" evidence="1">
    <location>
        <begin position="278"/>
        <end position="299"/>
    </location>
</feature>
<keyword evidence="1" id="KW-0812">Transmembrane</keyword>
<gene>
    <name evidence="2" type="ORF">GZ78_09715</name>
</gene>
<evidence type="ECO:0000313" key="2">
    <source>
        <dbReference type="EMBL" id="KEQ17903.1"/>
    </source>
</evidence>
<proteinExistence type="predicted"/>
<organism evidence="2 3">
    <name type="scientific">Endozoicomonas numazuensis</name>
    <dbReference type="NCBI Taxonomy" id="1137799"/>
    <lineage>
        <taxon>Bacteria</taxon>
        <taxon>Pseudomonadati</taxon>
        <taxon>Pseudomonadota</taxon>
        <taxon>Gammaproteobacteria</taxon>
        <taxon>Oceanospirillales</taxon>
        <taxon>Endozoicomonadaceae</taxon>
        <taxon>Endozoicomonas</taxon>
    </lineage>
</organism>
<evidence type="ECO:0000256" key="1">
    <source>
        <dbReference type="SAM" id="Phobius"/>
    </source>
</evidence>
<protein>
    <recommendedName>
        <fullName evidence="4">Channel forming colicins domain-containing protein</fullName>
    </recommendedName>
</protein>
<keyword evidence="1" id="KW-0472">Membrane</keyword>
<name>A0A081NHI0_9GAMM</name>
<comment type="caution">
    <text evidence="2">The sequence shown here is derived from an EMBL/GenBank/DDBJ whole genome shotgun (WGS) entry which is preliminary data.</text>
</comment>
<sequence length="319" mass="34000">MSQIVLCNQSLSSGYLKDTCGIETNLVHGLSCQKPGTLQAFTPYLLNKDKNRDQQQIINQLSPKPVAEELTNLSLSFGGDNTLAIAEITKQLKDYNIGLIGASTSVYADRVGGFAKAIKEYQDALMAYRSALSSPANKRVARDNAHKAFQKLQIRFRNELNAINSANKARRGTPLTSASRATNIARSSRNTTSLNVSSQVQASNLVKLTQHAKYLGNGLAVIDFGSRIGNVHNSYKAGGNWERELFIESSSFAASATTGSIAVSAGLTLLLAATPAGWVGLIVGGALVAGTAAGASMWVNGQVKDNAGSWYDNIMRAIK</sequence>
<accession>A0A081NHI0</accession>
<reference evidence="2 3" key="1">
    <citation type="submission" date="2014-06" db="EMBL/GenBank/DDBJ databases">
        <title>Whole Genome Sequences of Three Symbiotic Endozoicomonas Bacteria.</title>
        <authorList>
            <person name="Neave M.J."/>
            <person name="Apprill A."/>
            <person name="Voolstra C.R."/>
        </authorList>
    </citation>
    <scope>NUCLEOTIDE SEQUENCE [LARGE SCALE GENOMIC DNA]</scope>
    <source>
        <strain evidence="2 3">DSM 25634</strain>
    </source>
</reference>
<dbReference type="STRING" id="1137799.GZ78_09715"/>
<dbReference type="OrthoDB" id="5703212at2"/>
<evidence type="ECO:0008006" key="4">
    <source>
        <dbReference type="Google" id="ProtNLM"/>
    </source>
</evidence>
<keyword evidence="3" id="KW-1185">Reference proteome</keyword>
<dbReference type="EMBL" id="JOKH01000002">
    <property type="protein sequence ID" value="KEQ17903.1"/>
    <property type="molecule type" value="Genomic_DNA"/>
</dbReference>
<dbReference type="Proteomes" id="UP000028073">
    <property type="component" value="Unassembled WGS sequence"/>
</dbReference>
<dbReference type="RefSeq" id="WP_034834848.1">
    <property type="nucleotide sequence ID" value="NZ_JOKH01000002.1"/>
</dbReference>
<dbReference type="eggNOG" id="ENOG502ZB9Z">
    <property type="taxonomic scope" value="Bacteria"/>
</dbReference>
<evidence type="ECO:0000313" key="3">
    <source>
        <dbReference type="Proteomes" id="UP000028073"/>
    </source>
</evidence>
<dbReference type="AlphaFoldDB" id="A0A081NHI0"/>